<comment type="subcellular location">
    <subcellularLocation>
        <location evidence="1">Cell membrane</location>
        <topology evidence="1">Multi-pass membrane protein</topology>
    </subcellularLocation>
</comment>
<dbReference type="SUPFAM" id="SSF103473">
    <property type="entry name" value="MFS general substrate transporter"/>
    <property type="match status" value="1"/>
</dbReference>
<evidence type="ECO:0000259" key="9">
    <source>
        <dbReference type="PROSITE" id="PS50850"/>
    </source>
</evidence>
<evidence type="ECO:0000256" key="2">
    <source>
        <dbReference type="ARBA" id="ARBA00022448"/>
    </source>
</evidence>
<keyword evidence="3" id="KW-1003">Cell membrane</keyword>
<sequence length="460" mass="48101">MATARRRFLINRTYSRLWFGQATSTLGDFVFSTTLVLWVATDLAEGRSWAPAAVGGIQLSVGAAVLVFGPLAGVFVDRWDPLRTMLGTEVVRGGLVALLTAVSLLPRDALPVWAWLALLYVVVFGLTATGQFFAPARFATIRETVPGEADRARAAGIAQATAATVTIAGPPLAAPLMFGIGFQWALVLNAVSYAVSYAAIRSVRHEVVVDRAARAARPGLRAEFAAGLKVFAGSPFLVALLAIAVIGQLGVGAVNTLNLFFLTGNLGSPAGLYGFLGATLGIGGIVGALCAGRVVQWIGARTTTWVGLIIGGVLLFVYSRQTGFAFGVVALFATILPITILNTAMSPLLLAAAPQEYTGRVFAVFYPVTRLASVVAATAAGWFASVVPVDFSASVAGVRFGQIDTVFAVSAVLLVLAGLYARVRLPHGEPAAMPTANRSATAGSSLRERDQPSPDREQPR</sequence>
<dbReference type="InterPro" id="IPR020846">
    <property type="entry name" value="MFS_dom"/>
</dbReference>
<dbReference type="Pfam" id="PF07690">
    <property type="entry name" value="MFS_1"/>
    <property type="match status" value="1"/>
</dbReference>
<organism evidence="10 11">
    <name type="scientific">Actinokineospora fastidiosa</name>
    <dbReference type="NCBI Taxonomy" id="1816"/>
    <lineage>
        <taxon>Bacteria</taxon>
        <taxon>Bacillati</taxon>
        <taxon>Actinomycetota</taxon>
        <taxon>Actinomycetes</taxon>
        <taxon>Pseudonocardiales</taxon>
        <taxon>Pseudonocardiaceae</taxon>
        <taxon>Actinokineospora</taxon>
    </lineage>
</organism>
<dbReference type="AlphaFoldDB" id="A0A918LGI8"/>
<dbReference type="CDD" id="cd06173">
    <property type="entry name" value="MFS_MefA_like"/>
    <property type="match status" value="1"/>
</dbReference>
<dbReference type="EMBL" id="BMRB01000003">
    <property type="protein sequence ID" value="GGS44146.1"/>
    <property type="molecule type" value="Genomic_DNA"/>
</dbReference>
<name>A0A918LGI8_9PSEU</name>
<proteinExistence type="predicted"/>
<feature type="transmembrane region" description="Helical" evidence="8">
    <location>
        <begin position="86"/>
        <end position="106"/>
    </location>
</feature>
<feature type="transmembrane region" description="Helical" evidence="8">
    <location>
        <begin position="224"/>
        <end position="250"/>
    </location>
</feature>
<reference evidence="10" key="2">
    <citation type="submission" date="2020-09" db="EMBL/GenBank/DDBJ databases">
        <authorList>
            <person name="Sun Q."/>
            <person name="Ohkuma M."/>
        </authorList>
    </citation>
    <scope>NUCLEOTIDE SEQUENCE</scope>
    <source>
        <strain evidence="10">JCM 3276</strain>
    </source>
</reference>
<protein>
    <submittedName>
        <fullName evidence="10">MFS transporter</fullName>
    </submittedName>
</protein>
<comment type="caution">
    <text evidence="10">The sequence shown here is derived from an EMBL/GenBank/DDBJ whole genome shotgun (WGS) entry which is preliminary data.</text>
</comment>
<feature type="transmembrane region" description="Helical" evidence="8">
    <location>
        <begin position="405"/>
        <end position="423"/>
    </location>
</feature>
<dbReference type="PANTHER" id="PTHR43266">
    <property type="entry name" value="MACROLIDE-EFFLUX PROTEIN"/>
    <property type="match status" value="1"/>
</dbReference>
<dbReference type="RefSeq" id="WP_189212408.1">
    <property type="nucleotide sequence ID" value="NZ_BMRB01000003.1"/>
</dbReference>
<dbReference type="GO" id="GO:0005886">
    <property type="term" value="C:plasma membrane"/>
    <property type="evidence" value="ECO:0007669"/>
    <property type="project" value="UniProtKB-SubCell"/>
</dbReference>
<feature type="compositionally biased region" description="Basic and acidic residues" evidence="7">
    <location>
        <begin position="446"/>
        <end position="460"/>
    </location>
</feature>
<dbReference type="Gene3D" id="1.20.1250.20">
    <property type="entry name" value="MFS general substrate transporter like domains"/>
    <property type="match status" value="1"/>
</dbReference>
<dbReference type="PANTHER" id="PTHR43266:SF2">
    <property type="entry name" value="MAJOR FACILITATOR SUPERFAMILY (MFS) PROFILE DOMAIN-CONTAINING PROTEIN"/>
    <property type="match status" value="1"/>
</dbReference>
<keyword evidence="11" id="KW-1185">Reference proteome</keyword>
<gene>
    <name evidence="10" type="ORF">GCM10010171_44150</name>
</gene>
<evidence type="ECO:0000313" key="10">
    <source>
        <dbReference type="EMBL" id="GGS44146.1"/>
    </source>
</evidence>
<dbReference type="PROSITE" id="PS50850">
    <property type="entry name" value="MFS"/>
    <property type="match status" value="1"/>
</dbReference>
<evidence type="ECO:0000256" key="3">
    <source>
        <dbReference type="ARBA" id="ARBA00022475"/>
    </source>
</evidence>
<dbReference type="Proteomes" id="UP000660680">
    <property type="component" value="Unassembled WGS sequence"/>
</dbReference>
<keyword evidence="4 8" id="KW-0812">Transmembrane</keyword>
<evidence type="ECO:0000256" key="1">
    <source>
        <dbReference type="ARBA" id="ARBA00004651"/>
    </source>
</evidence>
<dbReference type="GO" id="GO:0022857">
    <property type="term" value="F:transmembrane transporter activity"/>
    <property type="evidence" value="ECO:0007669"/>
    <property type="project" value="InterPro"/>
</dbReference>
<feature type="transmembrane region" description="Helical" evidence="8">
    <location>
        <begin position="112"/>
        <end position="134"/>
    </location>
</feature>
<accession>A0A918LGI8</accession>
<evidence type="ECO:0000256" key="8">
    <source>
        <dbReference type="SAM" id="Phobius"/>
    </source>
</evidence>
<feature type="region of interest" description="Disordered" evidence="7">
    <location>
        <begin position="431"/>
        <end position="460"/>
    </location>
</feature>
<keyword evidence="6 8" id="KW-0472">Membrane</keyword>
<dbReference type="InterPro" id="IPR011701">
    <property type="entry name" value="MFS"/>
</dbReference>
<evidence type="ECO:0000256" key="7">
    <source>
        <dbReference type="SAM" id="MobiDB-lite"/>
    </source>
</evidence>
<feature type="transmembrane region" description="Helical" evidence="8">
    <location>
        <begin position="184"/>
        <end position="203"/>
    </location>
</feature>
<evidence type="ECO:0000256" key="5">
    <source>
        <dbReference type="ARBA" id="ARBA00022989"/>
    </source>
</evidence>
<keyword evidence="2" id="KW-0813">Transport</keyword>
<dbReference type="InterPro" id="IPR036259">
    <property type="entry name" value="MFS_trans_sf"/>
</dbReference>
<evidence type="ECO:0000313" key="11">
    <source>
        <dbReference type="Proteomes" id="UP000660680"/>
    </source>
</evidence>
<keyword evidence="5 8" id="KW-1133">Transmembrane helix</keyword>
<feature type="transmembrane region" description="Helical" evidence="8">
    <location>
        <begin position="155"/>
        <end position="178"/>
    </location>
</feature>
<feature type="transmembrane region" description="Helical" evidence="8">
    <location>
        <begin position="21"/>
        <end position="40"/>
    </location>
</feature>
<feature type="transmembrane region" description="Helical" evidence="8">
    <location>
        <begin position="363"/>
        <end position="385"/>
    </location>
</feature>
<reference evidence="10" key="1">
    <citation type="journal article" date="2014" name="Int. J. Syst. Evol. Microbiol.">
        <title>Complete genome sequence of Corynebacterium casei LMG S-19264T (=DSM 44701T), isolated from a smear-ripened cheese.</title>
        <authorList>
            <consortium name="US DOE Joint Genome Institute (JGI-PGF)"/>
            <person name="Walter F."/>
            <person name="Albersmeier A."/>
            <person name="Kalinowski J."/>
            <person name="Ruckert C."/>
        </authorList>
    </citation>
    <scope>NUCLEOTIDE SEQUENCE</scope>
    <source>
        <strain evidence="10">JCM 3276</strain>
    </source>
</reference>
<evidence type="ECO:0000256" key="6">
    <source>
        <dbReference type="ARBA" id="ARBA00023136"/>
    </source>
</evidence>
<evidence type="ECO:0000256" key="4">
    <source>
        <dbReference type="ARBA" id="ARBA00022692"/>
    </source>
</evidence>
<feature type="transmembrane region" description="Helical" evidence="8">
    <location>
        <begin position="270"/>
        <end position="291"/>
    </location>
</feature>
<feature type="transmembrane region" description="Helical" evidence="8">
    <location>
        <begin position="298"/>
        <end position="318"/>
    </location>
</feature>
<feature type="transmembrane region" description="Helical" evidence="8">
    <location>
        <begin position="52"/>
        <end position="74"/>
    </location>
</feature>
<feature type="domain" description="Major facilitator superfamily (MFS) profile" evidence="9">
    <location>
        <begin position="13"/>
        <end position="429"/>
    </location>
</feature>
<feature type="transmembrane region" description="Helical" evidence="8">
    <location>
        <begin position="324"/>
        <end position="351"/>
    </location>
</feature>